<accession>A0ABR4CZ48</accession>
<evidence type="ECO:0000256" key="1">
    <source>
        <dbReference type="SAM" id="MobiDB-lite"/>
    </source>
</evidence>
<feature type="region of interest" description="Disordered" evidence="1">
    <location>
        <begin position="1"/>
        <end position="39"/>
    </location>
</feature>
<protein>
    <recommendedName>
        <fullName evidence="4">Biogenesis of lysosome-related organelles complex 1 subunit 5</fullName>
    </recommendedName>
</protein>
<name>A0ABR4CZ48_9HELO</name>
<dbReference type="Proteomes" id="UP001595075">
    <property type="component" value="Unassembled WGS sequence"/>
</dbReference>
<feature type="compositionally biased region" description="Polar residues" evidence="1">
    <location>
        <begin position="1"/>
        <end position="17"/>
    </location>
</feature>
<keyword evidence="3" id="KW-1185">Reference proteome</keyword>
<evidence type="ECO:0000313" key="2">
    <source>
        <dbReference type="EMBL" id="KAL2075140.1"/>
    </source>
</evidence>
<proteinExistence type="predicted"/>
<sequence length="166" mass="18730">MSSNTPQPENTTSSPPSELQIENLKISSQSSSLRANAPTATTTAQTILALTKQVSLLSTSLTRLQDQISTQDSLLVKFRKGKLAAEHRAIAAEKQTQAEMQKAAEVMERVRRSVVRMEKRWEEKEKGFDGQTAVLVESWMEEANENARLRKKVEMYEKKFGMLDEE</sequence>
<organism evidence="2 3">
    <name type="scientific">Oculimacula yallundae</name>
    <dbReference type="NCBI Taxonomy" id="86028"/>
    <lineage>
        <taxon>Eukaryota</taxon>
        <taxon>Fungi</taxon>
        <taxon>Dikarya</taxon>
        <taxon>Ascomycota</taxon>
        <taxon>Pezizomycotina</taxon>
        <taxon>Leotiomycetes</taxon>
        <taxon>Helotiales</taxon>
        <taxon>Ploettnerulaceae</taxon>
        <taxon>Oculimacula</taxon>
    </lineage>
</organism>
<gene>
    <name evidence="2" type="ORF">VTL71DRAFT_82</name>
</gene>
<evidence type="ECO:0000313" key="3">
    <source>
        <dbReference type="Proteomes" id="UP001595075"/>
    </source>
</evidence>
<reference evidence="2 3" key="1">
    <citation type="journal article" date="2024" name="Commun. Biol.">
        <title>Comparative genomic analysis of thermophilic fungi reveals convergent evolutionary adaptations and gene losses.</title>
        <authorList>
            <person name="Steindorff A.S."/>
            <person name="Aguilar-Pontes M.V."/>
            <person name="Robinson A.J."/>
            <person name="Andreopoulos B."/>
            <person name="LaButti K."/>
            <person name="Kuo A."/>
            <person name="Mondo S."/>
            <person name="Riley R."/>
            <person name="Otillar R."/>
            <person name="Haridas S."/>
            <person name="Lipzen A."/>
            <person name="Grimwood J."/>
            <person name="Schmutz J."/>
            <person name="Clum A."/>
            <person name="Reid I.D."/>
            <person name="Moisan M.C."/>
            <person name="Butler G."/>
            <person name="Nguyen T.T.M."/>
            <person name="Dewar K."/>
            <person name="Conant G."/>
            <person name="Drula E."/>
            <person name="Henrissat B."/>
            <person name="Hansel C."/>
            <person name="Singer S."/>
            <person name="Hutchinson M.I."/>
            <person name="de Vries R.P."/>
            <person name="Natvig D.O."/>
            <person name="Powell A.J."/>
            <person name="Tsang A."/>
            <person name="Grigoriev I.V."/>
        </authorList>
    </citation>
    <scope>NUCLEOTIDE SEQUENCE [LARGE SCALE GENOMIC DNA]</scope>
    <source>
        <strain evidence="2 3">CBS 494.80</strain>
    </source>
</reference>
<evidence type="ECO:0008006" key="4">
    <source>
        <dbReference type="Google" id="ProtNLM"/>
    </source>
</evidence>
<dbReference type="EMBL" id="JAZHXI010000001">
    <property type="protein sequence ID" value="KAL2075140.1"/>
    <property type="molecule type" value="Genomic_DNA"/>
</dbReference>
<comment type="caution">
    <text evidence="2">The sequence shown here is derived from an EMBL/GenBank/DDBJ whole genome shotgun (WGS) entry which is preliminary data.</text>
</comment>